<evidence type="ECO:0000256" key="3">
    <source>
        <dbReference type="ARBA" id="ARBA00022692"/>
    </source>
</evidence>
<feature type="compositionally biased region" description="Low complexity" evidence="6">
    <location>
        <begin position="472"/>
        <end position="493"/>
    </location>
</feature>
<keyword evidence="9" id="KW-1185">Reference proteome</keyword>
<organism evidence="8 9">
    <name type="scientific">Actinocorallia herbida</name>
    <dbReference type="NCBI Taxonomy" id="58109"/>
    <lineage>
        <taxon>Bacteria</taxon>
        <taxon>Bacillati</taxon>
        <taxon>Actinomycetota</taxon>
        <taxon>Actinomycetes</taxon>
        <taxon>Streptosporangiales</taxon>
        <taxon>Thermomonosporaceae</taxon>
        <taxon>Actinocorallia</taxon>
    </lineage>
</organism>
<feature type="transmembrane region" description="Helical" evidence="7">
    <location>
        <begin position="197"/>
        <end position="214"/>
    </location>
</feature>
<evidence type="ECO:0000256" key="6">
    <source>
        <dbReference type="SAM" id="MobiDB-lite"/>
    </source>
</evidence>
<accession>A0A3N1CQ01</accession>
<gene>
    <name evidence="8" type="ORF">EDD29_0770</name>
</gene>
<feature type="transmembrane region" description="Helical" evidence="7">
    <location>
        <begin position="220"/>
        <end position="240"/>
    </location>
</feature>
<feature type="transmembrane region" description="Helical" evidence="7">
    <location>
        <begin position="408"/>
        <end position="427"/>
    </location>
</feature>
<keyword evidence="4 7" id="KW-1133">Transmembrane helix</keyword>
<feature type="transmembrane region" description="Helical" evidence="7">
    <location>
        <begin position="344"/>
        <end position="364"/>
    </location>
</feature>
<feature type="transmembrane region" description="Helical" evidence="7">
    <location>
        <begin position="92"/>
        <end position="113"/>
    </location>
</feature>
<feature type="compositionally biased region" description="Low complexity" evidence="6">
    <location>
        <begin position="1"/>
        <end position="17"/>
    </location>
</feature>
<keyword evidence="2" id="KW-1003">Cell membrane</keyword>
<evidence type="ECO:0000256" key="5">
    <source>
        <dbReference type="ARBA" id="ARBA00023136"/>
    </source>
</evidence>
<feature type="transmembrane region" description="Helical" evidence="7">
    <location>
        <begin position="160"/>
        <end position="176"/>
    </location>
</feature>
<dbReference type="EMBL" id="RJKE01000001">
    <property type="protein sequence ID" value="ROO83275.1"/>
    <property type="molecule type" value="Genomic_DNA"/>
</dbReference>
<evidence type="ECO:0000256" key="7">
    <source>
        <dbReference type="SAM" id="Phobius"/>
    </source>
</evidence>
<sequence>MADPKAVDAAAAGSPAPETGEDVTGLLGPEHLGPAPRGPRLAWLRGELGNPLFRNAYALMLNGGLTGVLGLGFWIAAGHFYGPADFGRNAAVIQAVMCIGGMTTLNYVLMRFIPQAGRSSGRLILATYLFGAVLAVLLGVGFVLSLAWWDSPNYDQLADPAHAIPFIVFIAAWNVFTQQDAALTGLRHAGWVPVKNTAYGLVKFLVLAGLAWTFAPSDGILLATMIPVIFLVLPMDWLVFRRLLPEHAELTKDRHHTPTPGEIGRYLQGDFIGTVASHSAINFIPLLVAAKVSEAANGYFAMAWIFGLMLDLLALNMAMSLTVEGSHAADDLAGTTRDALRRTLMLLVPVSLLVALAGPYLLNLPFLFGPHFGDEAGLVLVLLALSTLPKALIELYVGVLRVRSRTRLVALIQVFRFVGVVIGVGVFVHDDHLAAVGWSVLLVQTAVALAVLPPLRRAARAGAPGRPPAPPAQAQSPDPVGPQGPDAPQAAAPRSATEGGK</sequence>
<evidence type="ECO:0000256" key="4">
    <source>
        <dbReference type="ARBA" id="ARBA00022989"/>
    </source>
</evidence>
<evidence type="ECO:0000313" key="9">
    <source>
        <dbReference type="Proteomes" id="UP000272400"/>
    </source>
</evidence>
<dbReference type="AlphaFoldDB" id="A0A3N1CQ01"/>
<proteinExistence type="predicted"/>
<comment type="subcellular location">
    <subcellularLocation>
        <location evidence="1">Cell membrane</location>
        <topology evidence="1">Multi-pass membrane protein</topology>
    </subcellularLocation>
</comment>
<protein>
    <submittedName>
        <fullName evidence="8">O-antigen/teichoic acid export membrane protein</fullName>
    </submittedName>
</protein>
<dbReference type="GO" id="GO:0005886">
    <property type="term" value="C:plasma membrane"/>
    <property type="evidence" value="ECO:0007669"/>
    <property type="project" value="UniProtKB-SubCell"/>
</dbReference>
<dbReference type="OrthoDB" id="139907at2"/>
<feature type="transmembrane region" description="Helical" evidence="7">
    <location>
        <begin position="376"/>
        <end position="396"/>
    </location>
</feature>
<keyword evidence="3 7" id="KW-0812">Transmembrane</keyword>
<dbReference type="Proteomes" id="UP000272400">
    <property type="component" value="Unassembled WGS sequence"/>
</dbReference>
<dbReference type="RefSeq" id="WP_123662319.1">
    <property type="nucleotide sequence ID" value="NZ_RJKE01000001.1"/>
</dbReference>
<dbReference type="PANTHER" id="PTHR30250">
    <property type="entry name" value="PST FAMILY PREDICTED COLANIC ACID TRANSPORTER"/>
    <property type="match status" value="1"/>
</dbReference>
<keyword evidence="5 7" id="KW-0472">Membrane</keyword>
<dbReference type="PANTHER" id="PTHR30250:SF26">
    <property type="entry name" value="PSMA PROTEIN"/>
    <property type="match status" value="1"/>
</dbReference>
<dbReference type="InterPro" id="IPR050833">
    <property type="entry name" value="Poly_Biosynth_Transport"/>
</dbReference>
<evidence type="ECO:0000313" key="8">
    <source>
        <dbReference type="EMBL" id="ROO83275.1"/>
    </source>
</evidence>
<feature type="transmembrane region" description="Helical" evidence="7">
    <location>
        <begin position="57"/>
        <end position="80"/>
    </location>
</feature>
<feature type="transmembrane region" description="Helical" evidence="7">
    <location>
        <begin position="125"/>
        <end position="148"/>
    </location>
</feature>
<feature type="region of interest" description="Disordered" evidence="6">
    <location>
        <begin position="459"/>
        <end position="501"/>
    </location>
</feature>
<feature type="region of interest" description="Disordered" evidence="6">
    <location>
        <begin position="1"/>
        <end position="33"/>
    </location>
</feature>
<feature type="transmembrane region" description="Helical" evidence="7">
    <location>
        <begin position="433"/>
        <end position="452"/>
    </location>
</feature>
<reference evidence="8 9" key="1">
    <citation type="submission" date="2018-11" db="EMBL/GenBank/DDBJ databases">
        <title>Sequencing the genomes of 1000 actinobacteria strains.</title>
        <authorList>
            <person name="Klenk H.-P."/>
        </authorList>
    </citation>
    <scope>NUCLEOTIDE SEQUENCE [LARGE SCALE GENOMIC DNA]</scope>
    <source>
        <strain evidence="8 9">DSM 44254</strain>
    </source>
</reference>
<evidence type="ECO:0000256" key="2">
    <source>
        <dbReference type="ARBA" id="ARBA00022475"/>
    </source>
</evidence>
<evidence type="ECO:0000256" key="1">
    <source>
        <dbReference type="ARBA" id="ARBA00004651"/>
    </source>
</evidence>
<name>A0A3N1CQ01_9ACTN</name>
<comment type="caution">
    <text evidence="8">The sequence shown here is derived from an EMBL/GenBank/DDBJ whole genome shotgun (WGS) entry which is preliminary data.</text>
</comment>